<evidence type="ECO:0000259" key="10">
    <source>
        <dbReference type="PROSITE" id="PS50968"/>
    </source>
</evidence>
<dbReference type="Pfam" id="PF00364">
    <property type="entry name" value="Biotin_lipoyl"/>
    <property type="match status" value="1"/>
</dbReference>
<keyword evidence="12" id="KW-1185">Reference proteome</keyword>
<dbReference type="InterPro" id="IPR001882">
    <property type="entry name" value="Biotin_BS"/>
</dbReference>
<evidence type="ECO:0000256" key="3">
    <source>
        <dbReference type="ARBA" id="ARBA00017562"/>
    </source>
</evidence>
<organism evidence="11 12">
    <name type="scientific">Acidiphilium acidophilum</name>
    <name type="common">Thiobacillus acidophilus</name>
    <dbReference type="NCBI Taxonomy" id="76588"/>
    <lineage>
        <taxon>Bacteria</taxon>
        <taxon>Pseudomonadati</taxon>
        <taxon>Pseudomonadota</taxon>
        <taxon>Alphaproteobacteria</taxon>
        <taxon>Acetobacterales</taxon>
        <taxon>Acidocellaceae</taxon>
        <taxon>Acidiphilium</taxon>
    </lineage>
</organism>
<comment type="function">
    <text evidence="1 9">This protein is a component of the acetyl coenzyme A carboxylase complex; first, biotin carboxylase catalyzes the carboxylation of the carrier protein and then the transcarboxylase transfers the carboxyl group to form malonyl-CoA.</text>
</comment>
<evidence type="ECO:0000256" key="6">
    <source>
        <dbReference type="ARBA" id="ARBA00023098"/>
    </source>
</evidence>
<evidence type="ECO:0000256" key="9">
    <source>
        <dbReference type="RuleBase" id="RU364072"/>
    </source>
</evidence>
<keyword evidence="5 9" id="KW-0276">Fatty acid metabolism</keyword>
<sequence>MSLSFDPEALRQLAALLNDSGLAEIELEEGDRRLRLARAVAPPVAATVPMMTPMMAPVTTVPAPVAASAIADHGAHPGAVKSPMVGVAYLAPEPSAPPFITVGASVEVGQTLLLIEAMKTFNQIKAPRAGTVKSILITAGQPVEYDEPLVIIE</sequence>
<dbReference type="CDD" id="cd06850">
    <property type="entry name" value="biotinyl_domain"/>
    <property type="match status" value="1"/>
</dbReference>
<evidence type="ECO:0000256" key="7">
    <source>
        <dbReference type="ARBA" id="ARBA00023160"/>
    </source>
</evidence>
<keyword evidence="8 9" id="KW-0092">Biotin</keyword>
<name>A0AAW9DTR3_ACIAO</name>
<feature type="domain" description="Lipoyl-binding" evidence="10">
    <location>
        <begin position="77"/>
        <end position="153"/>
    </location>
</feature>
<dbReference type="Proteomes" id="UP001279553">
    <property type="component" value="Unassembled WGS sequence"/>
</dbReference>
<dbReference type="PANTHER" id="PTHR45266">
    <property type="entry name" value="OXALOACETATE DECARBOXYLASE ALPHA CHAIN"/>
    <property type="match status" value="1"/>
</dbReference>
<dbReference type="AlphaFoldDB" id="A0AAW9DTR3"/>
<dbReference type="PROSITE" id="PS50968">
    <property type="entry name" value="BIOTINYL_LIPOYL"/>
    <property type="match status" value="1"/>
</dbReference>
<evidence type="ECO:0000256" key="4">
    <source>
        <dbReference type="ARBA" id="ARBA00022516"/>
    </source>
</evidence>
<dbReference type="EMBL" id="JAWXYB010000018">
    <property type="protein sequence ID" value="MDX5931702.1"/>
    <property type="molecule type" value="Genomic_DNA"/>
</dbReference>
<evidence type="ECO:0000256" key="8">
    <source>
        <dbReference type="ARBA" id="ARBA00023267"/>
    </source>
</evidence>
<proteinExistence type="predicted"/>
<dbReference type="RefSeq" id="WP_319614598.1">
    <property type="nucleotide sequence ID" value="NZ_JAWXYB010000018.1"/>
</dbReference>
<evidence type="ECO:0000313" key="11">
    <source>
        <dbReference type="EMBL" id="MDX5931702.1"/>
    </source>
</evidence>
<keyword evidence="6 9" id="KW-0443">Lipid metabolism</keyword>
<evidence type="ECO:0000313" key="12">
    <source>
        <dbReference type="Proteomes" id="UP001279553"/>
    </source>
</evidence>
<dbReference type="PROSITE" id="PS00188">
    <property type="entry name" value="BIOTIN"/>
    <property type="match status" value="1"/>
</dbReference>
<dbReference type="InterPro" id="IPR050709">
    <property type="entry name" value="Biotin_Carboxyl_Carrier/Decarb"/>
</dbReference>
<comment type="caution">
    <text evidence="11">The sequence shown here is derived from an EMBL/GenBank/DDBJ whole genome shotgun (WGS) entry which is preliminary data.</text>
</comment>
<keyword evidence="11" id="KW-0436">Ligase</keyword>
<dbReference type="InterPro" id="IPR001249">
    <property type="entry name" value="AcCoA_biotinCC"/>
</dbReference>
<protein>
    <recommendedName>
        <fullName evidence="3 9">Biotin carboxyl carrier protein of acetyl-CoA carboxylase</fullName>
    </recommendedName>
</protein>
<dbReference type="GO" id="GO:0003989">
    <property type="term" value="F:acetyl-CoA carboxylase activity"/>
    <property type="evidence" value="ECO:0007669"/>
    <property type="project" value="InterPro"/>
</dbReference>
<reference evidence="11 12" key="1">
    <citation type="submission" date="2023-11" db="EMBL/GenBank/DDBJ databases">
        <title>MicrobeMod: A computational toolkit for identifying prokaryotic methylation and restriction-modification with nanopore sequencing.</title>
        <authorList>
            <person name="Crits-Christoph A."/>
            <person name="Kang S.C."/>
            <person name="Lee H."/>
            <person name="Ostrov N."/>
        </authorList>
    </citation>
    <scope>NUCLEOTIDE SEQUENCE [LARGE SCALE GENOMIC DNA]</scope>
    <source>
        <strain evidence="11 12">DSMZ 700</strain>
    </source>
</reference>
<evidence type="ECO:0000256" key="2">
    <source>
        <dbReference type="ARBA" id="ARBA00005194"/>
    </source>
</evidence>
<comment type="pathway">
    <text evidence="2 9">Lipid metabolism; fatty acid biosynthesis.</text>
</comment>
<dbReference type="PRINTS" id="PR01071">
    <property type="entry name" value="ACOABIOTINCC"/>
</dbReference>
<evidence type="ECO:0000256" key="5">
    <source>
        <dbReference type="ARBA" id="ARBA00022832"/>
    </source>
</evidence>
<dbReference type="Gene3D" id="2.40.50.100">
    <property type="match status" value="1"/>
</dbReference>
<dbReference type="PANTHER" id="PTHR45266:SF3">
    <property type="entry name" value="OXALOACETATE DECARBOXYLASE ALPHA CHAIN"/>
    <property type="match status" value="1"/>
</dbReference>
<dbReference type="GO" id="GO:0006633">
    <property type="term" value="P:fatty acid biosynthetic process"/>
    <property type="evidence" value="ECO:0007669"/>
    <property type="project" value="UniProtKB-KW"/>
</dbReference>
<dbReference type="NCBIfam" id="TIGR00531">
    <property type="entry name" value="BCCP"/>
    <property type="match status" value="1"/>
</dbReference>
<dbReference type="GO" id="GO:0009317">
    <property type="term" value="C:acetyl-CoA carboxylase complex"/>
    <property type="evidence" value="ECO:0007669"/>
    <property type="project" value="InterPro"/>
</dbReference>
<accession>A0AAW9DTR3</accession>
<keyword evidence="7 9" id="KW-0275">Fatty acid biosynthesis</keyword>
<evidence type="ECO:0000256" key="1">
    <source>
        <dbReference type="ARBA" id="ARBA00003761"/>
    </source>
</evidence>
<dbReference type="SUPFAM" id="SSF51230">
    <property type="entry name" value="Single hybrid motif"/>
    <property type="match status" value="1"/>
</dbReference>
<dbReference type="InterPro" id="IPR011053">
    <property type="entry name" value="Single_hybrid_motif"/>
</dbReference>
<dbReference type="InterPro" id="IPR000089">
    <property type="entry name" value="Biotin_lipoyl"/>
</dbReference>
<gene>
    <name evidence="11" type="primary">accB</name>
    <name evidence="11" type="ORF">SIL87_13095</name>
</gene>
<keyword evidence="4 9" id="KW-0444">Lipid biosynthesis</keyword>